<comment type="caution">
    <text evidence="1">The sequence shown here is derived from an EMBL/GenBank/DDBJ whole genome shotgun (WGS) entry which is preliminary data.</text>
</comment>
<evidence type="ECO:0000313" key="2">
    <source>
        <dbReference type="Proteomes" id="UP000798662"/>
    </source>
</evidence>
<organism evidence="1 2">
    <name type="scientific">Pyropia yezoensis</name>
    <name type="common">Susabi-nori</name>
    <name type="synonym">Porphyra yezoensis</name>
    <dbReference type="NCBI Taxonomy" id="2788"/>
    <lineage>
        <taxon>Eukaryota</taxon>
        <taxon>Rhodophyta</taxon>
        <taxon>Bangiophyceae</taxon>
        <taxon>Bangiales</taxon>
        <taxon>Bangiaceae</taxon>
        <taxon>Pyropia</taxon>
    </lineage>
</organism>
<reference evidence="1" key="1">
    <citation type="submission" date="2019-11" db="EMBL/GenBank/DDBJ databases">
        <title>Nori genome reveals adaptations in red seaweeds to the harsh intertidal environment.</title>
        <authorList>
            <person name="Wang D."/>
            <person name="Mao Y."/>
        </authorList>
    </citation>
    <scope>NUCLEOTIDE SEQUENCE</scope>
    <source>
        <tissue evidence="1">Gametophyte</tissue>
    </source>
</reference>
<evidence type="ECO:0000313" key="1">
    <source>
        <dbReference type="EMBL" id="KAK1857423.1"/>
    </source>
</evidence>
<accession>A0ACC3BHW3</accession>
<protein>
    <submittedName>
        <fullName evidence="1">Uncharacterized protein</fullName>
    </submittedName>
</protein>
<proteinExistence type="predicted"/>
<dbReference type="Proteomes" id="UP000798662">
    <property type="component" value="Chromosome 1"/>
</dbReference>
<keyword evidence="2" id="KW-1185">Reference proteome</keyword>
<gene>
    <name evidence="1" type="ORF">I4F81_000042</name>
</gene>
<name>A0ACC3BHW3_PYRYE</name>
<dbReference type="EMBL" id="CM020618">
    <property type="protein sequence ID" value="KAK1857423.1"/>
    <property type="molecule type" value="Genomic_DNA"/>
</dbReference>
<sequence>MPVDGNQRSEGSPLSDEVVAWVDMDAAGGTGGTASAGAELLVAGRRRLAQAKSSADSGSGSPQPMNDDTRRGRREVDLDGAGAEGIFNAGSAEVRSGIEIGYKHQRPPTLAQLCLNTDTSTCAWMRAVVATWPQPSNSKSRRDIDADEQDITAAFVEGTNATVKTWGTRRRTAICFADFLCRTVCRDPKEAPPTQGELDHRVRRAFRCMTPDTRSYTTQLLEARRRGYPVAGSSAPITVLTLEDYSSALVLLFGEALLEGTSGGVKIVPDCERRNSEWKRKGVAEKTEEAKIRQDPGTMMGNPMHTDVVKKYKSAAEKDARINGEQSVTSAPVTMAMMRRLYATLVMAYLPGPGATASSTLGTGIDGAAASESAAHVRTPVPSFLPRFDFILYCLYAFAWTTLARPLSLISMKHRDVSLPDFGLPRNQEFMNIHGHHRFINVKVRVTKRGDKTSDVLVLRIFSCFAEVSDEEQEELGQPSVIRCSAQHVNLPSLYQGLISLAMEHPLVSMDPLVLADTPLFTFTTVRTRRGAVSAIKPMSENEIHSRFAANSARIGESRVNGQRPCRMYGFRRGGAQDLLDRTGKYELVMRLGDWRANSDSFLVYLTNMHARGTLRSTLRSYCVDEVTQTVAQVMNAHTRWMISNLKDLRSMVAASEGPSHREIAEFERKSVDVLARILCELTLVLRNGAGAADDDDKRQ</sequence>